<dbReference type="SUPFAM" id="SSF53807">
    <property type="entry name" value="Helical backbone' metal receptor"/>
    <property type="match status" value="1"/>
</dbReference>
<dbReference type="GO" id="GO:1901678">
    <property type="term" value="P:iron coordination entity transport"/>
    <property type="evidence" value="ECO:0007669"/>
    <property type="project" value="UniProtKB-ARBA"/>
</dbReference>
<dbReference type="PANTHER" id="PTHR30532">
    <property type="entry name" value="IRON III DICITRATE-BINDING PERIPLASMIC PROTEIN"/>
    <property type="match status" value="1"/>
</dbReference>
<reference evidence="9 10" key="1">
    <citation type="submission" date="2017-03" db="EMBL/GenBank/DDBJ databases">
        <authorList>
            <person name="Afonso C.L."/>
            <person name="Miller P.J."/>
            <person name="Scott M.A."/>
            <person name="Spackman E."/>
            <person name="Goraichik I."/>
            <person name="Dimitrov K.M."/>
            <person name="Suarez D.L."/>
            <person name="Swayne D.E."/>
        </authorList>
    </citation>
    <scope>NUCLEOTIDE SEQUENCE [LARGE SCALE GENOMIC DNA]</scope>
    <source>
        <strain evidence="7">6</strain>
        <strain evidence="10">6(3)</strain>
        <strain evidence="8">8</strain>
        <strain evidence="9">8(6)</strain>
    </source>
</reference>
<evidence type="ECO:0000256" key="2">
    <source>
        <dbReference type="ARBA" id="ARBA00008814"/>
    </source>
</evidence>
<dbReference type="InterPro" id="IPR002491">
    <property type="entry name" value="ABC_transptr_periplasmic_BD"/>
</dbReference>
<protein>
    <submittedName>
        <fullName evidence="7">Iron complex transport system substrate-binding protein</fullName>
    </submittedName>
</protein>
<feature type="chain" id="PRO_5044065867" evidence="5">
    <location>
        <begin position="18"/>
        <end position="349"/>
    </location>
</feature>
<dbReference type="AlphaFoldDB" id="A0A2H1KHT5"/>
<dbReference type="EMBL" id="FXYZ01000021">
    <property type="protein sequence ID" value="SMX99325.1"/>
    <property type="molecule type" value="Genomic_DNA"/>
</dbReference>
<gene>
    <name evidence="7" type="ORF">BAURA63_03355</name>
    <name evidence="8" type="ORF">BAURA86_03217</name>
</gene>
<dbReference type="Pfam" id="PF01497">
    <property type="entry name" value="Peripla_BP_2"/>
    <property type="match status" value="1"/>
</dbReference>
<evidence type="ECO:0000259" key="6">
    <source>
        <dbReference type="PROSITE" id="PS50983"/>
    </source>
</evidence>
<evidence type="ECO:0000256" key="5">
    <source>
        <dbReference type="SAM" id="SignalP"/>
    </source>
</evidence>
<sequence>MHPISLFRPLRSTPAVAALTAFALLVTLAGCSSSEPSSEAASTQSVGTTEYPLALDTPYGSTTLEEAPERVVAIGDLDDALALGVIPVGSFKPAGDADELYDYEQDALEKAKSTSPVDKIDKLFDPYADLDYEAIAALDPDVILAASYWDLEKSYDTLSEIAPVVALPEGADSGWENRHEIVAKALDREQQGKDNIAAVEDAFASAREENPEFADLTLNYAVVYPTQVTYMSVPDTEASWFFTQLGFQPGPEHGKFGKEYPKDVVSEEQTSLLDADIVVIGYHSLLEDGQREKFEDSSLFQSLPAVKNGTYIPLPEGHDSSIPQPGVLSSLDDLNAVLPLLEETAQKAS</sequence>
<evidence type="ECO:0000313" key="7">
    <source>
        <dbReference type="EMBL" id="SMX99325.1"/>
    </source>
</evidence>
<evidence type="ECO:0000256" key="1">
    <source>
        <dbReference type="ARBA" id="ARBA00004196"/>
    </source>
</evidence>
<evidence type="ECO:0000256" key="3">
    <source>
        <dbReference type="ARBA" id="ARBA00022448"/>
    </source>
</evidence>
<proteinExistence type="inferred from homology"/>
<evidence type="ECO:0000313" key="10">
    <source>
        <dbReference type="Proteomes" id="UP000234327"/>
    </source>
</evidence>
<dbReference type="Proteomes" id="UP000234327">
    <property type="component" value="Unassembled WGS sequence"/>
</dbReference>
<organism evidence="7 10">
    <name type="scientific">Brevibacterium aurantiacum</name>
    <dbReference type="NCBI Taxonomy" id="273384"/>
    <lineage>
        <taxon>Bacteria</taxon>
        <taxon>Bacillati</taxon>
        <taxon>Actinomycetota</taxon>
        <taxon>Actinomycetes</taxon>
        <taxon>Micrococcales</taxon>
        <taxon>Brevibacteriaceae</taxon>
        <taxon>Brevibacterium</taxon>
    </lineage>
</organism>
<dbReference type="InterPro" id="IPR051313">
    <property type="entry name" value="Bact_iron-sidero_bind"/>
</dbReference>
<name>A0A2H1KHT5_BREAU</name>
<evidence type="ECO:0000313" key="8">
    <source>
        <dbReference type="EMBL" id="SMY02579.1"/>
    </source>
</evidence>
<dbReference type="GO" id="GO:0030288">
    <property type="term" value="C:outer membrane-bounded periplasmic space"/>
    <property type="evidence" value="ECO:0007669"/>
    <property type="project" value="TreeGrafter"/>
</dbReference>
<comment type="similarity">
    <text evidence="2">Belongs to the bacterial solute-binding protein 8 family.</text>
</comment>
<accession>A0A2H1KHT5</accession>
<dbReference type="PANTHER" id="PTHR30532:SF24">
    <property type="entry name" value="FERRIC ENTEROBACTIN-BINDING PERIPLASMIC PROTEIN FEPB"/>
    <property type="match status" value="1"/>
</dbReference>
<dbReference type="Proteomes" id="UP000234300">
    <property type="component" value="Unassembled WGS sequence"/>
</dbReference>
<evidence type="ECO:0000256" key="4">
    <source>
        <dbReference type="ARBA" id="ARBA00022729"/>
    </source>
</evidence>
<dbReference type="PROSITE" id="PS50983">
    <property type="entry name" value="FE_B12_PBP"/>
    <property type="match status" value="1"/>
</dbReference>
<keyword evidence="4 5" id="KW-0732">Signal</keyword>
<feature type="signal peptide" evidence="5">
    <location>
        <begin position="1"/>
        <end position="17"/>
    </location>
</feature>
<dbReference type="RefSeq" id="WP_101557384.1">
    <property type="nucleotide sequence ID" value="NZ_FXYZ01000021.1"/>
</dbReference>
<feature type="domain" description="Fe/B12 periplasmic-binding" evidence="6">
    <location>
        <begin position="70"/>
        <end position="345"/>
    </location>
</feature>
<evidence type="ECO:0000313" key="9">
    <source>
        <dbReference type="Proteomes" id="UP000234300"/>
    </source>
</evidence>
<keyword evidence="3" id="KW-0813">Transport</keyword>
<comment type="subcellular location">
    <subcellularLocation>
        <location evidence="1">Cell envelope</location>
    </subcellularLocation>
</comment>
<dbReference type="Gene3D" id="3.40.50.1980">
    <property type="entry name" value="Nitrogenase molybdenum iron protein domain"/>
    <property type="match status" value="2"/>
</dbReference>
<dbReference type="EMBL" id="FXZI01000013">
    <property type="protein sequence ID" value="SMY02579.1"/>
    <property type="molecule type" value="Genomic_DNA"/>
</dbReference>